<evidence type="ECO:0000256" key="5">
    <source>
        <dbReference type="ARBA" id="ARBA00022737"/>
    </source>
</evidence>
<dbReference type="GO" id="GO:0003938">
    <property type="term" value="F:IMP dehydrogenase activity"/>
    <property type="evidence" value="ECO:0007669"/>
    <property type="project" value="UniProtKB-UniRule"/>
</dbReference>
<dbReference type="CDD" id="cd00381">
    <property type="entry name" value="IMPDH"/>
    <property type="match status" value="1"/>
</dbReference>
<keyword evidence="7 13" id="KW-0658">Purine biosynthesis</keyword>
<comment type="activity regulation">
    <text evidence="13">Mycophenolic acid (MPA) is a non-competitive inhibitor that prevents formation of the closed enzyme conformation by binding to the same site as the amobile flap. In contrast, mizoribine monophosphate (MZP) is a competitive inhibitor that induces the closed conformation. MPA is a potent inhibitor of mammalian IMPDHs but a poor inhibitor of the bacterial enzymes. MZP is a more potent inhibitor of bacterial IMPDH.</text>
</comment>
<dbReference type="InterPro" id="IPR000644">
    <property type="entry name" value="CBS_dom"/>
</dbReference>
<dbReference type="InterPro" id="IPR001093">
    <property type="entry name" value="IMP_DH_GMPRt"/>
</dbReference>
<dbReference type="SUPFAM" id="SSF54631">
    <property type="entry name" value="CBS-domain pair"/>
    <property type="match status" value="1"/>
</dbReference>
<evidence type="ECO:0000256" key="14">
    <source>
        <dbReference type="PIRSR" id="PIRSR000130-1"/>
    </source>
</evidence>
<reference evidence="22 23" key="1">
    <citation type="journal article" date="2016" name="Nat. Commun.">
        <title>Thousands of microbial genomes shed light on interconnected biogeochemical processes in an aquifer system.</title>
        <authorList>
            <person name="Anantharaman K."/>
            <person name="Brown C.T."/>
            <person name="Hug L.A."/>
            <person name="Sharon I."/>
            <person name="Castelle C.J."/>
            <person name="Probst A.J."/>
            <person name="Thomas B.C."/>
            <person name="Singh A."/>
            <person name="Wilkins M.J."/>
            <person name="Karaoz U."/>
            <person name="Brodie E.L."/>
            <person name="Williams K.H."/>
            <person name="Hubbard S.S."/>
            <person name="Banfield J.F."/>
        </authorList>
    </citation>
    <scope>NUCLEOTIDE SEQUENCE [LARGE SCALE GENOMIC DNA]</scope>
</reference>
<dbReference type="SMART" id="SM00116">
    <property type="entry name" value="CBS"/>
    <property type="match status" value="2"/>
</dbReference>
<dbReference type="Pfam" id="PF00571">
    <property type="entry name" value="CBS"/>
    <property type="match status" value="2"/>
</dbReference>
<dbReference type="GO" id="GO:0046872">
    <property type="term" value="F:metal ion binding"/>
    <property type="evidence" value="ECO:0007669"/>
    <property type="project" value="UniProtKB-UniRule"/>
</dbReference>
<dbReference type="PROSITE" id="PS51371">
    <property type="entry name" value="CBS"/>
    <property type="match status" value="2"/>
</dbReference>
<dbReference type="InterPro" id="IPR013785">
    <property type="entry name" value="Aldolase_TIM"/>
</dbReference>
<dbReference type="InterPro" id="IPR005990">
    <property type="entry name" value="IMP_DH"/>
</dbReference>
<sequence>MAARFRGLALTFDDILLEPSASSVIPSEVKVSTNLTKKIKLNVPLISAAMDTVTESSMAISMAKMGGIGVIHRNLTIDDQAGQVRKVKRSESGVITDPITLSPQATLEEANMLMSEHNISGIPVVNDHRLKGIVTERDLRLETNLSKKVEEVMTKSQVITTKVGTTLPQAEKILKKYKIEKLPVVDKKGQLKGLITWKDLSKIKMYPAASKDENGRFLVAAAIGVGNDMLQRSTALVAAGVDILIVDTSHAHHKNILKAVPLLRKAFPNKELIVGNVATASATAALIKLGADAVKVGIGSGSICTTRDVAAVGVPQFTAILECSKAAKNSRVPMIADGGIVFPADIVKALAAGASSVMLGSLLAGTDEAPGDIIISSDGRRYKKYRGMGSYEAIKVRGNDRYFQKEVPEGVSGKVPYKGSVSGVVKKLVASLRTAMGYYGANEIHDLCNTQYWQITGAGMKESHPHTVITDADEETFH</sequence>
<feature type="active site" description="Proton acceptor" evidence="13 14">
    <location>
        <position position="401"/>
    </location>
</feature>
<dbReference type="CDD" id="cd04601">
    <property type="entry name" value="CBS_pair_IMPDH"/>
    <property type="match status" value="1"/>
</dbReference>
<evidence type="ECO:0000256" key="12">
    <source>
        <dbReference type="ARBA" id="ARBA00048028"/>
    </source>
</evidence>
<comment type="catalytic activity">
    <reaction evidence="12 13 20">
        <text>IMP + NAD(+) + H2O = XMP + NADH + H(+)</text>
        <dbReference type="Rhea" id="RHEA:11708"/>
        <dbReference type="ChEBI" id="CHEBI:15377"/>
        <dbReference type="ChEBI" id="CHEBI:15378"/>
        <dbReference type="ChEBI" id="CHEBI:57464"/>
        <dbReference type="ChEBI" id="CHEBI:57540"/>
        <dbReference type="ChEBI" id="CHEBI:57945"/>
        <dbReference type="ChEBI" id="CHEBI:58053"/>
        <dbReference type="EC" id="1.1.1.205"/>
    </reaction>
</comment>
<dbReference type="NCBIfam" id="TIGR01302">
    <property type="entry name" value="IMP_dehydrog"/>
    <property type="match status" value="1"/>
</dbReference>
<feature type="binding site" description="in other chain" evidence="13 17">
    <location>
        <position position="301"/>
    </location>
    <ligand>
        <name>K(+)</name>
        <dbReference type="ChEBI" id="CHEBI:29103"/>
        <note>ligand shared between two tetrameric partners</note>
    </ligand>
</feature>
<feature type="binding site" evidence="13">
    <location>
        <position position="464"/>
    </location>
    <ligand>
        <name>K(+)</name>
        <dbReference type="ChEBI" id="CHEBI:29103"/>
        <note>ligand shared between two tetrameric partners</note>
    </ligand>
</feature>
<dbReference type="PIRSF" id="PIRSF000130">
    <property type="entry name" value="IMPDH"/>
    <property type="match status" value="1"/>
</dbReference>
<evidence type="ECO:0000256" key="16">
    <source>
        <dbReference type="PIRSR" id="PIRSR000130-3"/>
    </source>
</evidence>
<dbReference type="SUPFAM" id="SSF51412">
    <property type="entry name" value="Inosine monophosphate dehydrogenase (IMPDH)"/>
    <property type="match status" value="1"/>
</dbReference>
<keyword evidence="4 13" id="KW-0479">Metal-binding</keyword>
<dbReference type="PROSITE" id="PS00487">
    <property type="entry name" value="IMP_DH_GMP_RED"/>
    <property type="match status" value="1"/>
</dbReference>
<comment type="caution">
    <text evidence="22">The sequence shown here is derived from an EMBL/GenBank/DDBJ whole genome shotgun (WGS) entry which is preliminary data.</text>
</comment>
<dbReference type="GO" id="GO:0000166">
    <property type="term" value="F:nucleotide binding"/>
    <property type="evidence" value="ECO:0007669"/>
    <property type="project" value="UniProtKB-UniRule"/>
</dbReference>
<feature type="active site" description="Thioimidate intermediate" evidence="13 14">
    <location>
        <position position="304"/>
    </location>
</feature>
<dbReference type="EMBL" id="MHCR01000025">
    <property type="protein sequence ID" value="OGY25070.1"/>
    <property type="molecule type" value="Genomic_DNA"/>
</dbReference>
<comment type="function">
    <text evidence="13">Catalyzes the conversion of inosine 5'-phosphate (IMP) to xanthosine 5'-phosphate (XMP), the first committed and rate-limiting step in the de novo synthesis of guanine nucleotides, and therefore plays an important role in the regulation of cell growth.</text>
</comment>
<feature type="binding site" evidence="13 15">
    <location>
        <begin position="337"/>
        <end position="339"/>
    </location>
    <ligand>
        <name>IMP</name>
        <dbReference type="ChEBI" id="CHEBI:58053"/>
    </ligand>
</feature>
<dbReference type="AlphaFoldDB" id="A0A1G1WC46"/>
<dbReference type="GO" id="GO:0006183">
    <property type="term" value="P:GTP biosynthetic process"/>
    <property type="evidence" value="ECO:0007669"/>
    <property type="project" value="TreeGrafter"/>
</dbReference>
<evidence type="ECO:0000313" key="23">
    <source>
        <dbReference type="Proteomes" id="UP000178162"/>
    </source>
</evidence>
<feature type="binding site" evidence="13 15">
    <location>
        <begin position="385"/>
        <end position="389"/>
    </location>
    <ligand>
        <name>IMP</name>
        <dbReference type="ChEBI" id="CHEBI:58053"/>
    </ligand>
</feature>
<keyword evidence="5" id="KW-0677">Repeat</keyword>
<feature type="binding site" evidence="13">
    <location>
        <position position="462"/>
    </location>
    <ligand>
        <name>K(+)</name>
        <dbReference type="ChEBI" id="CHEBI:29103"/>
        <note>ligand shared between two tetrameric partners</note>
    </ligand>
</feature>
<feature type="binding site" evidence="13">
    <location>
        <position position="463"/>
    </location>
    <ligand>
        <name>K(+)</name>
        <dbReference type="ChEBI" id="CHEBI:29103"/>
        <note>ligand shared between two tetrameric partners</note>
    </ligand>
</feature>
<keyword evidence="11 18" id="KW-0129">CBS domain</keyword>
<dbReference type="FunFam" id="3.20.20.70:FF:000003">
    <property type="entry name" value="GMP reductase"/>
    <property type="match status" value="1"/>
</dbReference>
<dbReference type="PANTHER" id="PTHR11911:SF111">
    <property type="entry name" value="INOSINE-5'-MONOPHOSPHATE DEHYDROGENASE"/>
    <property type="match status" value="1"/>
</dbReference>
<dbReference type="HAMAP" id="MF_01964">
    <property type="entry name" value="IMPDH"/>
    <property type="match status" value="1"/>
</dbReference>
<dbReference type="Pfam" id="PF00478">
    <property type="entry name" value="IMPDH"/>
    <property type="match status" value="1"/>
</dbReference>
<evidence type="ECO:0000256" key="2">
    <source>
        <dbReference type="ARBA" id="ARBA00005502"/>
    </source>
</evidence>
<evidence type="ECO:0000256" key="19">
    <source>
        <dbReference type="RuleBase" id="RU003927"/>
    </source>
</evidence>
<organism evidence="22 23">
    <name type="scientific">Candidatus Woykebacteria bacterium RBG_16_39_9b</name>
    <dbReference type="NCBI Taxonomy" id="1802595"/>
    <lineage>
        <taxon>Bacteria</taxon>
        <taxon>Candidatus Woykeibacteriota</taxon>
    </lineage>
</organism>
<feature type="binding site" evidence="13 15">
    <location>
        <position position="409"/>
    </location>
    <ligand>
        <name>IMP</name>
        <dbReference type="ChEBI" id="CHEBI:58053"/>
    </ligand>
</feature>
<comment type="caution">
    <text evidence="13">Lacks conserved residue(s) required for the propagation of feature annotation.</text>
</comment>
<evidence type="ECO:0000256" key="9">
    <source>
        <dbReference type="ARBA" id="ARBA00023002"/>
    </source>
</evidence>
<comment type="pathway">
    <text evidence="13 20">Purine metabolism; XMP biosynthesis via de novo pathway; XMP from IMP: step 1/1.</text>
</comment>
<feature type="binding site" evidence="13 16">
    <location>
        <begin position="297"/>
        <end position="299"/>
    </location>
    <ligand>
        <name>NAD(+)</name>
        <dbReference type="ChEBI" id="CHEBI:57540"/>
    </ligand>
</feature>
<evidence type="ECO:0000256" key="18">
    <source>
        <dbReference type="PROSITE-ProRule" id="PRU00703"/>
    </source>
</evidence>
<dbReference type="GO" id="GO:0006177">
    <property type="term" value="P:GMP biosynthetic process"/>
    <property type="evidence" value="ECO:0007669"/>
    <property type="project" value="UniProtKB-UniRule"/>
</dbReference>
<feature type="binding site" evidence="16">
    <location>
        <begin position="247"/>
        <end position="249"/>
    </location>
    <ligand>
        <name>NAD(+)</name>
        <dbReference type="ChEBI" id="CHEBI:57540"/>
    </ligand>
</feature>
<dbReference type="Gene3D" id="3.20.20.70">
    <property type="entry name" value="Aldolase class I"/>
    <property type="match status" value="1"/>
</dbReference>
<gene>
    <name evidence="13" type="primary">guaB</name>
    <name evidence="22" type="ORF">A2134_03510</name>
</gene>
<keyword evidence="6 13" id="KW-0332">GMP biosynthesis</keyword>
<keyword evidence="8 13" id="KW-0630">Potassium</keyword>
<comment type="cofactor">
    <cofactor evidence="1 13">
        <name>K(+)</name>
        <dbReference type="ChEBI" id="CHEBI:29103"/>
    </cofactor>
</comment>
<evidence type="ECO:0000256" key="3">
    <source>
        <dbReference type="ARBA" id="ARBA00011881"/>
    </source>
</evidence>
<evidence type="ECO:0000313" key="22">
    <source>
        <dbReference type="EMBL" id="OGY25070.1"/>
    </source>
</evidence>
<feature type="domain" description="CBS" evidence="21">
    <location>
        <begin position="94"/>
        <end position="151"/>
    </location>
</feature>
<keyword evidence="9 13" id="KW-0560">Oxidoreductase</keyword>
<evidence type="ECO:0000256" key="6">
    <source>
        <dbReference type="ARBA" id="ARBA00022749"/>
    </source>
</evidence>
<dbReference type="EC" id="1.1.1.205" evidence="13 20"/>
<accession>A0A1G1WC46</accession>
<evidence type="ECO:0000256" key="1">
    <source>
        <dbReference type="ARBA" id="ARBA00001958"/>
    </source>
</evidence>
<feature type="binding site" description="in other chain" evidence="13 17">
    <location>
        <position position="304"/>
    </location>
    <ligand>
        <name>K(+)</name>
        <dbReference type="ChEBI" id="CHEBI:29103"/>
        <note>ligand shared between two tetrameric partners</note>
    </ligand>
</feature>
<name>A0A1G1WC46_9BACT</name>
<evidence type="ECO:0000256" key="8">
    <source>
        <dbReference type="ARBA" id="ARBA00022958"/>
    </source>
</evidence>
<dbReference type="STRING" id="1802595.A2134_03510"/>
<evidence type="ECO:0000256" key="7">
    <source>
        <dbReference type="ARBA" id="ARBA00022755"/>
    </source>
</evidence>
<dbReference type="InterPro" id="IPR015875">
    <property type="entry name" value="IMP_DH/GMP_Rdtase_CS"/>
</dbReference>
<dbReference type="InterPro" id="IPR046342">
    <property type="entry name" value="CBS_dom_sf"/>
</dbReference>
<evidence type="ECO:0000256" key="11">
    <source>
        <dbReference type="ARBA" id="ARBA00023122"/>
    </source>
</evidence>
<dbReference type="PANTHER" id="PTHR11911">
    <property type="entry name" value="INOSINE-5-MONOPHOSPHATE DEHYDROGENASE RELATED"/>
    <property type="match status" value="1"/>
</dbReference>
<feature type="domain" description="CBS" evidence="21">
    <location>
        <begin position="153"/>
        <end position="210"/>
    </location>
</feature>
<dbReference type="UniPathway" id="UPA00601">
    <property type="reaction ID" value="UER00295"/>
</dbReference>
<evidence type="ECO:0000256" key="17">
    <source>
        <dbReference type="PIRSR" id="PIRSR000130-4"/>
    </source>
</evidence>
<proteinExistence type="inferred from homology"/>
<feature type="binding site" evidence="13">
    <location>
        <position position="247"/>
    </location>
    <ligand>
        <name>NAD(+)</name>
        <dbReference type="ChEBI" id="CHEBI:57540"/>
    </ligand>
</feature>
<evidence type="ECO:0000256" key="15">
    <source>
        <dbReference type="PIRSR" id="PIRSR000130-2"/>
    </source>
</evidence>
<evidence type="ECO:0000256" key="4">
    <source>
        <dbReference type="ARBA" id="ARBA00022723"/>
    </source>
</evidence>
<protein>
    <recommendedName>
        <fullName evidence="13 20">Inosine-5'-monophosphate dehydrogenase</fullName>
        <shortName evidence="13">IMP dehydrogenase</shortName>
        <shortName evidence="13">IMPD</shortName>
        <shortName evidence="13">IMPDH</shortName>
        <ecNumber evidence="13 20">1.1.1.205</ecNumber>
    </recommendedName>
</protein>
<feature type="binding site" evidence="13 15">
    <location>
        <position position="302"/>
    </location>
    <ligand>
        <name>IMP</name>
        <dbReference type="ChEBI" id="CHEBI:58053"/>
    </ligand>
</feature>
<comment type="similarity">
    <text evidence="2 13 19">Belongs to the IMPDH/GMPR family.</text>
</comment>
<feature type="binding site" evidence="13 15">
    <location>
        <begin position="360"/>
        <end position="361"/>
    </location>
    <ligand>
        <name>IMP</name>
        <dbReference type="ChEBI" id="CHEBI:58053"/>
    </ligand>
</feature>
<comment type="subunit">
    <text evidence="3 13">Homotetramer.</text>
</comment>
<evidence type="ECO:0000256" key="20">
    <source>
        <dbReference type="RuleBase" id="RU003928"/>
    </source>
</evidence>
<evidence type="ECO:0000256" key="13">
    <source>
        <dbReference type="HAMAP-Rule" id="MF_01964"/>
    </source>
</evidence>
<keyword evidence="10 13" id="KW-0520">NAD</keyword>
<evidence type="ECO:0000256" key="10">
    <source>
        <dbReference type="ARBA" id="ARBA00023027"/>
    </source>
</evidence>
<dbReference type="Proteomes" id="UP000178162">
    <property type="component" value="Unassembled WGS sequence"/>
</dbReference>
<feature type="binding site" description="in other chain" evidence="13 17">
    <location>
        <position position="299"/>
    </location>
    <ligand>
        <name>K(+)</name>
        <dbReference type="ChEBI" id="CHEBI:29103"/>
        <note>ligand shared between two tetrameric partners</note>
    </ligand>
</feature>
<dbReference type="SMART" id="SM01240">
    <property type="entry name" value="IMPDH"/>
    <property type="match status" value="1"/>
</dbReference>
<evidence type="ECO:0000259" key="21">
    <source>
        <dbReference type="PROSITE" id="PS51371"/>
    </source>
</evidence>